<proteinExistence type="predicted"/>
<dbReference type="Proteomes" id="UP000663829">
    <property type="component" value="Unassembled WGS sequence"/>
</dbReference>
<comment type="caution">
    <text evidence="2">The sequence shown here is derived from an EMBL/GenBank/DDBJ whole genome shotgun (WGS) entry which is preliminary data.</text>
</comment>
<sequence length="92" mass="11334">MHLSIYEQESDYYSYSKFRRSQYYGRFFMYRIFLTVAFILWVCLGRMDKDKSVPFEQYTDSWNKRQQQLKANQLTSNLDYADYVKSQRFGSR</sequence>
<evidence type="ECO:0000313" key="3">
    <source>
        <dbReference type="EMBL" id="CAF4670585.1"/>
    </source>
</evidence>
<keyword evidence="1" id="KW-0812">Transmembrane</keyword>
<evidence type="ECO:0000256" key="1">
    <source>
        <dbReference type="SAM" id="Phobius"/>
    </source>
</evidence>
<name>A0A816GTB7_9BILA</name>
<keyword evidence="1" id="KW-0472">Membrane</keyword>
<gene>
    <name evidence="2" type="ORF">GPM918_LOCUS46522</name>
    <name evidence="3" type="ORF">SRO942_LOCUS50862</name>
</gene>
<dbReference type="EMBL" id="CAJNOQ010064749">
    <property type="protein sequence ID" value="CAF1677955.1"/>
    <property type="molecule type" value="Genomic_DNA"/>
</dbReference>
<evidence type="ECO:0000313" key="4">
    <source>
        <dbReference type="Proteomes" id="UP000663829"/>
    </source>
</evidence>
<feature type="transmembrane region" description="Helical" evidence="1">
    <location>
        <begin position="23"/>
        <end position="44"/>
    </location>
</feature>
<dbReference type="EMBL" id="CAJOBC010149925">
    <property type="protein sequence ID" value="CAF4670585.1"/>
    <property type="molecule type" value="Genomic_DNA"/>
</dbReference>
<dbReference type="Proteomes" id="UP000681722">
    <property type="component" value="Unassembled WGS sequence"/>
</dbReference>
<reference evidence="2" key="1">
    <citation type="submission" date="2021-02" db="EMBL/GenBank/DDBJ databases">
        <authorList>
            <person name="Nowell W R."/>
        </authorList>
    </citation>
    <scope>NUCLEOTIDE SEQUENCE</scope>
</reference>
<protein>
    <submittedName>
        <fullName evidence="2">Uncharacterized protein</fullName>
    </submittedName>
</protein>
<dbReference type="AlphaFoldDB" id="A0A816GTB7"/>
<keyword evidence="4" id="KW-1185">Reference proteome</keyword>
<organism evidence="2 4">
    <name type="scientific">Didymodactylos carnosus</name>
    <dbReference type="NCBI Taxonomy" id="1234261"/>
    <lineage>
        <taxon>Eukaryota</taxon>
        <taxon>Metazoa</taxon>
        <taxon>Spiralia</taxon>
        <taxon>Gnathifera</taxon>
        <taxon>Rotifera</taxon>
        <taxon>Eurotatoria</taxon>
        <taxon>Bdelloidea</taxon>
        <taxon>Philodinida</taxon>
        <taxon>Philodinidae</taxon>
        <taxon>Didymodactylos</taxon>
    </lineage>
</organism>
<accession>A0A816GTB7</accession>
<keyword evidence="1" id="KW-1133">Transmembrane helix</keyword>
<evidence type="ECO:0000313" key="2">
    <source>
        <dbReference type="EMBL" id="CAF1677955.1"/>
    </source>
</evidence>